<name>V4SFZ2_CITCL</name>
<evidence type="ECO:0000313" key="2">
    <source>
        <dbReference type="Proteomes" id="UP000030687"/>
    </source>
</evidence>
<reference evidence="1 2" key="1">
    <citation type="submission" date="2013-10" db="EMBL/GenBank/DDBJ databases">
        <authorList>
            <consortium name="International Citrus Genome Consortium"/>
            <person name="Jenkins J."/>
            <person name="Schmutz J."/>
            <person name="Prochnik S."/>
            <person name="Rokhsar D."/>
            <person name="Gmitter F."/>
            <person name="Ollitrault P."/>
            <person name="Machado M."/>
            <person name="Talon M."/>
            <person name="Wincker P."/>
            <person name="Jaillon O."/>
            <person name="Morgante M."/>
        </authorList>
    </citation>
    <scope>NUCLEOTIDE SEQUENCE</scope>
    <source>
        <strain evidence="2">cv. Clemenules</strain>
    </source>
</reference>
<dbReference type="Proteomes" id="UP000030687">
    <property type="component" value="Unassembled WGS sequence"/>
</dbReference>
<dbReference type="KEGG" id="cic:CICLE_v10029752mg"/>
<proteinExistence type="predicted"/>
<dbReference type="Gramene" id="ESR37720">
    <property type="protein sequence ID" value="ESR37720"/>
    <property type="gene ID" value="CICLE_v10029752mg"/>
</dbReference>
<protein>
    <submittedName>
        <fullName evidence="1">Uncharacterized protein</fullName>
    </submittedName>
</protein>
<dbReference type="AlphaFoldDB" id="V4SFZ2"/>
<keyword evidence="2" id="KW-1185">Reference proteome</keyword>
<accession>V4SFZ2</accession>
<gene>
    <name evidence="1" type="ORF">CICLE_v10029752mg</name>
</gene>
<sequence>MTITKLISRLQSFSSYIHNTNMSTHPLTHTLLGAVTSDFRLLQKFSIKRAHDSTNSEDNQIGYWILVIN</sequence>
<organism evidence="1 2">
    <name type="scientific">Citrus clementina</name>
    <name type="common">Clementine</name>
    <name type="synonym">Citrus deliciosa x Citrus sinensis</name>
    <dbReference type="NCBI Taxonomy" id="85681"/>
    <lineage>
        <taxon>Eukaryota</taxon>
        <taxon>Viridiplantae</taxon>
        <taxon>Streptophyta</taxon>
        <taxon>Embryophyta</taxon>
        <taxon>Tracheophyta</taxon>
        <taxon>Spermatophyta</taxon>
        <taxon>Magnoliopsida</taxon>
        <taxon>eudicotyledons</taxon>
        <taxon>Gunneridae</taxon>
        <taxon>Pentapetalae</taxon>
        <taxon>rosids</taxon>
        <taxon>malvids</taxon>
        <taxon>Sapindales</taxon>
        <taxon>Rutaceae</taxon>
        <taxon>Aurantioideae</taxon>
        <taxon>Citrus</taxon>
    </lineage>
</organism>
<dbReference type="InParanoid" id="V4SFZ2"/>
<dbReference type="EMBL" id="KI536978">
    <property type="protein sequence ID" value="ESR37720.1"/>
    <property type="molecule type" value="Genomic_DNA"/>
</dbReference>
<evidence type="ECO:0000313" key="1">
    <source>
        <dbReference type="EMBL" id="ESR37720.1"/>
    </source>
</evidence>